<keyword evidence="1" id="KW-1133">Transmembrane helix</keyword>
<gene>
    <name evidence="2" type="ORF">EWH70_30545</name>
</gene>
<evidence type="ECO:0000313" key="2">
    <source>
        <dbReference type="EMBL" id="RZQ60050.1"/>
    </source>
</evidence>
<keyword evidence="1" id="KW-0812">Transmembrane</keyword>
<comment type="caution">
    <text evidence="2">The sequence shown here is derived from an EMBL/GenBank/DDBJ whole genome shotgun (WGS) entry which is preliminary data.</text>
</comment>
<dbReference type="RefSeq" id="WP_130479036.1">
    <property type="nucleotide sequence ID" value="NZ_SFCC01000019.1"/>
</dbReference>
<evidence type="ECO:0000313" key="3">
    <source>
        <dbReference type="Proteomes" id="UP000292003"/>
    </source>
</evidence>
<accession>A0A4Q7IYJ9</accession>
<dbReference type="OrthoDB" id="3686926at2"/>
<feature type="transmembrane region" description="Helical" evidence="1">
    <location>
        <begin position="107"/>
        <end position="123"/>
    </location>
</feature>
<keyword evidence="3" id="KW-1185">Reference proteome</keyword>
<feature type="transmembrane region" description="Helical" evidence="1">
    <location>
        <begin position="53"/>
        <end position="75"/>
    </location>
</feature>
<protein>
    <recommendedName>
        <fullName evidence="4">DoxX family protein</fullName>
    </recommendedName>
</protein>
<organism evidence="2 3">
    <name type="scientific">Amycolatopsis suaedae</name>
    <dbReference type="NCBI Taxonomy" id="2510978"/>
    <lineage>
        <taxon>Bacteria</taxon>
        <taxon>Bacillati</taxon>
        <taxon>Actinomycetota</taxon>
        <taxon>Actinomycetes</taxon>
        <taxon>Pseudonocardiales</taxon>
        <taxon>Pseudonocardiaceae</taxon>
        <taxon>Amycolatopsis</taxon>
    </lineage>
</organism>
<name>A0A4Q7IYJ9_9PSEU</name>
<keyword evidence="1" id="KW-0472">Membrane</keyword>
<feature type="transmembrane region" description="Helical" evidence="1">
    <location>
        <begin position="82"/>
        <end position="101"/>
    </location>
</feature>
<proteinExistence type="predicted"/>
<dbReference type="AlphaFoldDB" id="A0A4Q7IYJ9"/>
<evidence type="ECO:0000256" key="1">
    <source>
        <dbReference type="SAM" id="Phobius"/>
    </source>
</evidence>
<reference evidence="2 3" key="1">
    <citation type="submission" date="2019-02" db="EMBL/GenBank/DDBJ databases">
        <title>Draft genome sequence of Amycolatopsis sp. 8-3EHSu isolated from roots of Suaeda maritima.</title>
        <authorList>
            <person name="Duangmal K."/>
            <person name="Chantavorakit T."/>
        </authorList>
    </citation>
    <scope>NUCLEOTIDE SEQUENCE [LARGE SCALE GENOMIC DNA]</scope>
    <source>
        <strain evidence="2 3">8-3EHSu</strain>
    </source>
</reference>
<sequence>MMVSRVMTVVRFLVAAVFLAYGGLKIAGGQYFYGDWVIDKKTVPGPGLVWAFYGYSPFYGVATGFFEFVPAVLLLFRRTATLGALALFAVSLNVTLMDFAFGFPVPATALVTTCTVLCGLLLWHDRQRLLAAFWRPVSPARSRKPRSRPASRG</sequence>
<dbReference type="EMBL" id="SFCC01000019">
    <property type="protein sequence ID" value="RZQ60050.1"/>
    <property type="molecule type" value="Genomic_DNA"/>
</dbReference>
<dbReference type="Proteomes" id="UP000292003">
    <property type="component" value="Unassembled WGS sequence"/>
</dbReference>
<evidence type="ECO:0008006" key="4">
    <source>
        <dbReference type="Google" id="ProtNLM"/>
    </source>
</evidence>
<feature type="transmembrane region" description="Helical" evidence="1">
    <location>
        <begin position="12"/>
        <end position="33"/>
    </location>
</feature>